<dbReference type="PROSITE" id="PS51296">
    <property type="entry name" value="RIESKE"/>
    <property type="match status" value="1"/>
</dbReference>
<dbReference type="Proteomes" id="UP000197065">
    <property type="component" value="Unassembled WGS sequence"/>
</dbReference>
<evidence type="ECO:0000259" key="7">
    <source>
        <dbReference type="PROSITE" id="PS51296"/>
    </source>
</evidence>
<feature type="domain" description="Rieske" evidence="7">
    <location>
        <begin position="43"/>
        <end position="149"/>
    </location>
</feature>
<comment type="cofactor">
    <cofactor evidence="1">
        <name>Fe cation</name>
        <dbReference type="ChEBI" id="CHEBI:24875"/>
    </cofactor>
</comment>
<dbReference type="InterPro" id="IPR001663">
    <property type="entry name" value="Rng_hydr_dOase-A"/>
</dbReference>
<sequence>MVAFAKVAALLDQRRTGYSLPQAFYNDPEVFAFDLEHIFRRTWLLVGFECELPTPGARLALTVGKSPIVIVRGRDDVIRGFHNSCRHRGAELCAEGHGKGSRIVCPYHQWTFDLDGRLIHAGRMPADFDKAQHGLGAIHVETAGGCIYACLAEEAPDFEAFRREAGPMLEACNIKNAKVAATVTLVEKGNWKLVMENARECYHCAIGHPELAVTFPVLTKRHFEAGDDPRLLAFNARMEAAGLPIGPAEGEWWQAARFPLNAGMTSMTMDGEPAVKKLLIEKEGGDVGSLRWTSEIHSFAHATADMVFYFSSMPTDVNETVVTGKWLVHKDAVEGQDYAVDQLIELWDITNRQDRDLVETNQRGVNSVGYKPGRYSDEAESLVQRFVDWYCHEARNVVTGENRPFVPTIHGAAPVAGGVCALPPPADETEGSPASLT</sequence>
<proteinExistence type="predicted"/>
<keyword evidence="5" id="KW-0408">Iron</keyword>
<dbReference type="PRINTS" id="PR00090">
    <property type="entry name" value="RNGDIOXGNASE"/>
</dbReference>
<dbReference type="CDD" id="cd08884">
    <property type="entry name" value="RHO_alpha_C_GbcA-like"/>
    <property type="match status" value="1"/>
</dbReference>
<dbReference type="InterPro" id="IPR036922">
    <property type="entry name" value="Rieske_2Fe-2S_sf"/>
</dbReference>
<keyword evidence="3" id="KW-0479">Metal-binding</keyword>
<dbReference type="Gene3D" id="3.90.380.10">
    <property type="entry name" value="Naphthalene 1,2-dioxygenase Alpha Subunit, Chain A, domain 1"/>
    <property type="match status" value="1"/>
</dbReference>
<dbReference type="SUPFAM" id="SSF50022">
    <property type="entry name" value="ISP domain"/>
    <property type="match status" value="1"/>
</dbReference>
<keyword evidence="6" id="KW-0411">Iron-sulfur</keyword>
<evidence type="ECO:0000256" key="4">
    <source>
        <dbReference type="ARBA" id="ARBA00023002"/>
    </source>
</evidence>
<evidence type="ECO:0000313" key="8">
    <source>
        <dbReference type="EMBL" id="SNB75342.1"/>
    </source>
</evidence>
<dbReference type="GO" id="GO:0005506">
    <property type="term" value="F:iron ion binding"/>
    <property type="evidence" value="ECO:0007669"/>
    <property type="project" value="InterPro"/>
</dbReference>
<evidence type="ECO:0000256" key="1">
    <source>
        <dbReference type="ARBA" id="ARBA00001962"/>
    </source>
</evidence>
<keyword evidence="4" id="KW-0560">Oxidoreductase</keyword>
<keyword evidence="9" id="KW-1185">Reference proteome</keyword>
<evidence type="ECO:0000256" key="5">
    <source>
        <dbReference type="ARBA" id="ARBA00023004"/>
    </source>
</evidence>
<gene>
    <name evidence="8" type="ORF">SAMN07250955_11324</name>
</gene>
<keyword evidence="2" id="KW-0001">2Fe-2S</keyword>
<dbReference type="SUPFAM" id="SSF55961">
    <property type="entry name" value="Bet v1-like"/>
    <property type="match status" value="1"/>
</dbReference>
<dbReference type="EMBL" id="FYEH01000013">
    <property type="protein sequence ID" value="SNB75342.1"/>
    <property type="molecule type" value="Genomic_DNA"/>
</dbReference>
<protein>
    <submittedName>
        <fullName evidence="8">Rieske 2Fe-2S family protein</fullName>
    </submittedName>
</protein>
<evidence type="ECO:0000256" key="6">
    <source>
        <dbReference type="ARBA" id="ARBA00023014"/>
    </source>
</evidence>
<dbReference type="PANTHER" id="PTHR43756:SF5">
    <property type="entry name" value="CHOLINE MONOOXYGENASE, CHLOROPLASTIC"/>
    <property type="match status" value="1"/>
</dbReference>
<dbReference type="OrthoDB" id="7456916at2"/>
<dbReference type="Pfam" id="PF00848">
    <property type="entry name" value="Ring_hydroxyl_A"/>
    <property type="match status" value="1"/>
</dbReference>
<name>A0A212RS95_9PROT</name>
<dbReference type="InterPro" id="IPR017941">
    <property type="entry name" value="Rieske_2Fe-2S"/>
</dbReference>
<dbReference type="Pfam" id="PF00355">
    <property type="entry name" value="Rieske"/>
    <property type="match status" value="1"/>
</dbReference>
<dbReference type="CDD" id="cd03469">
    <property type="entry name" value="Rieske_RO_Alpha_N"/>
    <property type="match status" value="1"/>
</dbReference>
<dbReference type="RefSeq" id="WP_088562507.1">
    <property type="nucleotide sequence ID" value="NZ_FYEH01000013.1"/>
</dbReference>
<evidence type="ECO:0000256" key="2">
    <source>
        <dbReference type="ARBA" id="ARBA00022714"/>
    </source>
</evidence>
<dbReference type="Gene3D" id="2.102.10.10">
    <property type="entry name" value="Rieske [2Fe-2S] iron-sulphur domain"/>
    <property type="match status" value="1"/>
</dbReference>
<organism evidence="8 9">
    <name type="scientific">Arboricoccus pini</name>
    <dbReference type="NCBI Taxonomy" id="1963835"/>
    <lineage>
        <taxon>Bacteria</taxon>
        <taxon>Pseudomonadati</taxon>
        <taxon>Pseudomonadota</taxon>
        <taxon>Alphaproteobacteria</taxon>
        <taxon>Geminicoccales</taxon>
        <taxon>Geminicoccaceae</taxon>
        <taxon>Arboricoccus</taxon>
    </lineage>
</organism>
<dbReference type="PANTHER" id="PTHR43756">
    <property type="entry name" value="CHOLINE MONOOXYGENASE, CHLOROPLASTIC"/>
    <property type="match status" value="1"/>
</dbReference>
<dbReference type="InterPro" id="IPR015879">
    <property type="entry name" value="Ring_hydroxy_dOase_asu_C_dom"/>
</dbReference>
<dbReference type="AlphaFoldDB" id="A0A212RS95"/>
<evidence type="ECO:0000313" key="9">
    <source>
        <dbReference type="Proteomes" id="UP000197065"/>
    </source>
</evidence>
<reference evidence="8 9" key="1">
    <citation type="submission" date="2017-06" db="EMBL/GenBank/DDBJ databases">
        <authorList>
            <person name="Kim H.J."/>
            <person name="Triplett B.A."/>
        </authorList>
    </citation>
    <scope>NUCLEOTIDE SEQUENCE [LARGE SCALE GENOMIC DNA]</scope>
    <source>
        <strain evidence="8 9">B29T1</strain>
    </source>
</reference>
<evidence type="ECO:0000256" key="3">
    <source>
        <dbReference type="ARBA" id="ARBA00022723"/>
    </source>
</evidence>
<dbReference type="GO" id="GO:0016491">
    <property type="term" value="F:oxidoreductase activity"/>
    <property type="evidence" value="ECO:0007669"/>
    <property type="project" value="UniProtKB-KW"/>
</dbReference>
<accession>A0A212RS95</accession>
<dbReference type="GO" id="GO:0051537">
    <property type="term" value="F:2 iron, 2 sulfur cluster binding"/>
    <property type="evidence" value="ECO:0007669"/>
    <property type="project" value="UniProtKB-KW"/>
</dbReference>